<evidence type="ECO:0000256" key="1">
    <source>
        <dbReference type="SAM" id="MobiDB-lite"/>
    </source>
</evidence>
<gene>
    <name evidence="2" type="ORF">FNH09_44855</name>
</gene>
<reference evidence="2 3" key="1">
    <citation type="submission" date="2019-07" db="EMBL/GenBank/DDBJ databases">
        <title>New species of Amycolatopsis and Streptomyces.</title>
        <authorList>
            <person name="Duangmal K."/>
            <person name="Teo W.F.A."/>
            <person name="Lipun K."/>
        </authorList>
    </citation>
    <scope>NUCLEOTIDE SEQUENCE [LARGE SCALE GENOMIC DNA]</scope>
    <source>
        <strain evidence="2 3">NBRC 109810</strain>
    </source>
</reference>
<feature type="compositionally biased region" description="Basic and acidic residues" evidence="1">
    <location>
        <begin position="27"/>
        <end position="40"/>
    </location>
</feature>
<comment type="caution">
    <text evidence="2">The sequence shown here is derived from an EMBL/GenBank/DDBJ whole genome shotgun (WGS) entry which is preliminary data.</text>
</comment>
<evidence type="ECO:0000313" key="2">
    <source>
        <dbReference type="EMBL" id="MPY38091.1"/>
    </source>
</evidence>
<accession>A0A5N8VS25</accession>
<protein>
    <submittedName>
        <fullName evidence="2">Uncharacterized protein</fullName>
    </submittedName>
</protein>
<feature type="region of interest" description="Disordered" evidence="1">
    <location>
        <begin position="22"/>
        <end position="65"/>
    </location>
</feature>
<dbReference type="EMBL" id="VJZD01000422">
    <property type="protein sequence ID" value="MPY38091.1"/>
    <property type="molecule type" value="Genomic_DNA"/>
</dbReference>
<dbReference type="Proteomes" id="UP000325849">
    <property type="component" value="Unassembled WGS sequence"/>
</dbReference>
<dbReference type="AlphaFoldDB" id="A0A5N8VS25"/>
<keyword evidence="3" id="KW-1185">Reference proteome</keyword>
<organism evidence="2 3">
    <name type="scientific">Streptomyces adustus</name>
    <dbReference type="NCBI Taxonomy" id="1609272"/>
    <lineage>
        <taxon>Bacteria</taxon>
        <taxon>Bacillati</taxon>
        <taxon>Actinomycetota</taxon>
        <taxon>Actinomycetes</taxon>
        <taxon>Kitasatosporales</taxon>
        <taxon>Streptomycetaceae</taxon>
        <taxon>Streptomyces</taxon>
    </lineage>
</organism>
<proteinExistence type="predicted"/>
<sequence length="65" mass="7276">MLGVLQLFKSVHPACRGVATGHGGRPMFRDEISPDRRECSQPEEAQLHHGVKPGVDTPKTRQWKD</sequence>
<evidence type="ECO:0000313" key="3">
    <source>
        <dbReference type="Proteomes" id="UP000325849"/>
    </source>
</evidence>
<name>A0A5N8VS25_9ACTN</name>